<evidence type="ECO:0000313" key="2">
    <source>
        <dbReference type="Proteomes" id="UP000034664"/>
    </source>
</evidence>
<gene>
    <name evidence="1" type="ORF">UU14_C0027G0010</name>
</gene>
<protein>
    <submittedName>
        <fullName evidence="1">Uncharacterized protein</fullName>
    </submittedName>
</protein>
<accession>A0A0G0T9H9</accession>
<evidence type="ECO:0000313" key="1">
    <source>
        <dbReference type="EMBL" id="KKR71471.1"/>
    </source>
</evidence>
<dbReference type="AlphaFoldDB" id="A0A0G0T9H9"/>
<reference evidence="1 2" key="1">
    <citation type="journal article" date="2015" name="Nature">
        <title>rRNA introns, odd ribosomes, and small enigmatic genomes across a large radiation of phyla.</title>
        <authorList>
            <person name="Brown C.T."/>
            <person name="Hug L.A."/>
            <person name="Thomas B.C."/>
            <person name="Sharon I."/>
            <person name="Castelle C.J."/>
            <person name="Singh A."/>
            <person name="Wilkins M.J."/>
            <person name="Williams K.H."/>
            <person name="Banfield J.F."/>
        </authorList>
    </citation>
    <scope>NUCLEOTIDE SEQUENCE [LARGE SCALE GENOMIC DNA]</scope>
</reference>
<dbReference type="EMBL" id="LBZM01000027">
    <property type="protein sequence ID" value="KKR71471.1"/>
    <property type="molecule type" value="Genomic_DNA"/>
</dbReference>
<sequence length="117" mass="13416">MGESYSYKAGNIKDAFRSVVPDSGEDRGMYSYLPEMWRGEIIDKTIREFRFAREIAGRHTYTEEEMLGIYGVFMTLFCCYGNDHRHSRSTTYKAAGINEGTIMESLSVCLSSPENRQ</sequence>
<name>A0A0G0T9H9_9BACT</name>
<proteinExistence type="predicted"/>
<organism evidence="1 2">
    <name type="scientific">Candidatus Roizmanbacteria bacterium GW2011_GWB1_40_7</name>
    <dbReference type="NCBI Taxonomy" id="1618482"/>
    <lineage>
        <taxon>Bacteria</taxon>
        <taxon>Candidatus Roizmaniibacteriota</taxon>
    </lineage>
</organism>
<dbReference type="Proteomes" id="UP000034664">
    <property type="component" value="Unassembled WGS sequence"/>
</dbReference>
<comment type="caution">
    <text evidence="1">The sequence shown here is derived from an EMBL/GenBank/DDBJ whole genome shotgun (WGS) entry which is preliminary data.</text>
</comment>